<reference evidence="1" key="1">
    <citation type="journal article" date="2014" name="Front. Microbiol.">
        <title>High frequency of phylogenetically diverse reductive dehalogenase-homologous genes in deep subseafloor sedimentary metagenomes.</title>
        <authorList>
            <person name="Kawai M."/>
            <person name="Futagami T."/>
            <person name="Toyoda A."/>
            <person name="Takaki Y."/>
            <person name="Nishi S."/>
            <person name="Hori S."/>
            <person name="Arai W."/>
            <person name="Tsubouchi T."/>
            <person name="Morono Y."/>
            <person name="Uchiyama I."/>
            <person name="Ito T."/>
            <person name="Fujiyama A."/>
            <person name="Inagaki F."/>
            <person name="Takami H."/>
        </authorList>
    </citation>
    <scope>NUCLEOTIDE SEQUENCE</scope>
    <source>
        <strain evidence="1">Expedition CK06-06</strain>
    </source>
</reference>
<name>X1MLY2_9ZZZZ</name>
<comment type="caution">
    <text evidence="1">The sequence shown here is derived from an EMBL/GenBank/DDBJ whole genome shotgun (WGS) entry which is preliminary data.</text>
</comment>
<dbReference type="AlphaFoldDB" id="X1MLY2"/>
<protein>
    <submittedName>
        <fullName evidence="1">Uncharacterized protein</fullName>
    </submittedName>
</protein>
<gene>
    <name evidence="1" type="ORF">S06H3_50731</name>
</gene>
<sequence length="102" mass="11976">RIIDLAEPFKNFDYYNPIQKGRYSLKAVLPAITGKDYSDLEIENGTDASMQYFYSHIKTDLKNIDEIRNNLLKYCCLDTEGRDIFFGRYHQQISFADNFLFG</sequence>
<feature type="non-terminal residue" evidence="1">
    <location>
        <position position="1"/>
    </location>
</feature>
<evidence type="ECO:0000313" key="1">
    <source>
        <dbReference type="EMBL" id="GAI32642.1"/>
    </source>
</evidence>
<organism evidence="1">
    <name type="scientific">marine sediment metagenome</name>
    <dbReference type="NCBI Taxonomy" id="412755"/>
    <lineage>
        <taxon>unclassified sequences</taxon>
        <taxon>metagenomes</taxon>
        <taxon>ecological metagenomes</taxon>
    </lineage>
</organism>
<dbReference type="EMBL" id="BARV01032146">
    <property type="protein sequence ID" value="GAI32642.1"/>
    <property type="molecule type" value="Genomic_DNA"/>
</dbReference>
<accession>X1MLY2</accession>
<proteinExistence type="predicted"/>